<organism evidence="5 6">
    <name type="scientific">Paenibacillus athensensis</name>
    <dbReference type="NCBI Taxonomy" id="1967502"/>
    <lineage>
        <taxon>Bacteria</taxon>
        <taxon>Bacillati</taxon>
        <taxon>Bacillota</taxon>
        <taxon>Bacilli</taxon>
        <taxon>Bacillales</taxon>
        <taxon>Paenibacillaceae</taxon>
        <taxon>Paenibacillus</taxon>
    </lineage>
</organism>
<dbReference type="PROSITE" id="PS51272">
    <property type="entry name" value="SLH"/>
    <property type="match status" value="3"/>
</dbReference>
<dbReference type="Gene3D" id="2.60.40.2700">
    <property type="match status" value="1"/>
</dbReference>
<dbReference type="Pfam" id="PF12733">
    <property type="entry name" value="Cadherin-like"/>
    <property type="match status" value="2"/>
</dbReference>
<evidence type="ECO:0000313" key="5">
    <source>
        <dbReference type="EMBL" id="TFE85901.1"/>
    </source>
</evidence>
<dbReference type="Pfam" id="PF07532">
    <property type="entry name" value="Big_4"/>
    <property type="match status" value="1"/>
</dbReference>
<dbReference type="SUPFAM" id="SSF51126">
    <property type="entry name" value="Pectin lyase-like"/>
    <property type="match status" value="1"/>
</dbReference>
<dbReference type="NCBIfam" id="TIGR02543">
    <property type="entry name" value="List_Bact_rpt"/>
    <property type="match status" value="1"/>
</dbReference>
<keyword evidence="6" id="KW-1185">Reference proteome</keyword>
<feature type="compositionally biased region" description="Gly residues" evidence="2">
    <location>
        <begin position="1587"/>
        <end position="1600"/>
    </location>
</feature>
<dbReference type="SUPFAM" id="SSF49265">
    <property type="entry name" value="Fibronectin type III"/>
    <property type="match status" value="1"/>
</dbReference>
<dbReference type="Gene3D" id="2.60.40.4270">
    <property type="entry name" value="Listeria-Bacteroides repeat domain"/>
    <property type="match status" value="1"/>
</dbReference>
<dbReference type="RefSeq" id="WP_134754594.1">
    <property type="nucleotide sequence ID" value="NZ_MYFO02000006.1"/>
</dbReference>
<dbReference type="InterPro" id="IPR042229">
    <property type="entry name" value="Listeria/Bacterioides_rpt_sf"/>
</dbReference>
<accession>A0A4Y8PXE5</accession>
<dbReference type="InterPro" id="IPR059186">
    <property type="entry name" value="SACTE_4363"/>
</dbReference>
<gene>
    <name evidence="5" type="ORF">B5M42_15975</name>
</gene>
<dbReference type="GO" id="GO:0030313">
    <property type="term" value="C:cell envelope"/>
    <property type="evidence" value="ECO:0007669"/>
    <property type="project" value="UniProtKB-SubCell"/>
</dbReference>
<dbReference type="InterPro" id="IPR041542">
    <property type="entry name" value="GH43_C2"/>
</dbReference>
<dbReference type="EMBL" id="MYFO01000022">
    <property type="protein sequence ID" value="TFE85901.1"/>
    <property type="molecule type" value="Genomic_DNA"/>
</dbReference>
<dbReference type="InterPro" id="IPR008964">
    <property type="entry name" value="Invasin/intimin_cell_adhesion"/>
</dbReference>
<dbReference type="InterPro" id="IPR003343">
    <property type="entry name" value="Big_2"/>
</dbReference>
<dbReference type="Gene3D" id="2.60.40.1080">
    <property type="match status" value="3"/>
</dbReference>
<dbReference type="Pfam" id="PF02368">
    <property type="entry name" value="Big_2"/>
    <property type="match status" value="3"/>
</dbReference>
<protein>
    <submittedName>
        <fullName evidence="5">Uncharacterized protein</fullName>
    </submittedName>
</protein>
<dbReference type="Pfam" id="PF09479">
    <property type="entry name" value="Flg_new"/>
    <property type="match status" value="1"/>
</dbReference>
<evidence type="ECO:0000259" key="3">
    <source>
        <dbReference type="PROSITE" id="PS50853"/>
    </source>
</evidence>
<comment type="subcellular location">
    <subcellularLocation>
        <location evidence="1">Cell envelope</location>
    </subcellularLocation>
</comment>
<dbReference type="PANTHER" id="PTHR43308:SF5">
    <property type="entry name" value="S-LAYER PROTEIN _ PEPTIDOGLYCAN ENDO-BETA-N-ACETYLGLUCOSAMINIDASE"/>
    <property type="match status" value="1"/>
</dbReference>
<feature type="compositionally biased region" description="Polar residues" evidence="2">
    <location>
        <begin position="1618"/>
        <end position="1631"/>
    </location>
</feature>
<feature type="domain" description="SLH" evidence="4">
    <location>
        <begin position="1788"/>
        <end position="1847"/>
    </location>
</feature>
<name>A0A4Y8PXE5_9BACL</name>
<dbReference type="InterPro" id="IPR001119">
    <property type="entry name" value="SLH_dom"/>
</dbReference>
<dbReference type="Gene3D" id="2.60.120.200">
    <property type="match status" value="1"/>
</dbReference>
<dbReference type="Pfam" id="PF00395">
    <property type="entry name" value="SLH"/>
    <property type="match status" value="3"/>
</dbReference>
<dbReference type="PROSITE" id="PS50853">
    <property type="entry name" value="FN3"/>
    <property type="match status" value="1"/>
</dbReference>
<evidence type="ECO:0000256" key="1">
    <source>
        <dbReference type="ARBA" id="ARBA00004196"/>
    </source>
</evidence>
<dbReference type="InterPro" id="IPR003961">
    <property type="entry name" value="FN3_dom"/>
</dbReference>
<dbReference type="InterPro" id="IPR025883">
    <property type="entry name" value="Cadherin-like_domain"/>
</dbReference>
<comment type="caution">
    <text evidence="5">The sequence shown here is derived from an EMBL/GenBank/DDBJ whole genome shotgun (WGS) entry which is preliminary data.</text>
</comment>
<dbReference type="InterPro" id="IPR013378">
    <property type="entry name" value="InlB-like_B-rpt"/>
</dbReference>
<dbReference type="CDD" id="cd00063">
    <property type="entry name" value="FN3"/>
    <property type="match status" value="1"/>
</dbReference>
<dbReference type="InterPro" id="IPR013320">
    <property type="entry name" value="ConA-like_dom_sf"/>
</dbReference>
<feature type="domain" description="Fibronectin type-III" evidence="3">
    <location>
        <begin position="38"/>
        <end position="127"/>
    </location>
</feature>
<dbReference type="SUPFAM" id="SSF49899">
    <property type="entry name" value="Concanavalin A-like lectins/glucanases"/>
    <property type="match status" value="1"/>
</dbReference>
<dbReference type="Proteomes" id="UP000298246">
    <property type="component" value="Unassembled WGS sequence"/>
</dbReference>
<dbReference type="Gene3D" id="2.60.40.10">
    <property type="entry name" value="Immunoglobulins"/>
    <property type="match status" value="1"/>
</dbReference>
<dbReference type="SUPFAM" id="SSF49373">
    <property type="entry name" value="Invasin/intimin cell-adhesion fragments"/>
    <property type="match status" value="1"/>
</dbReference>
<dbReference type="InterPro" id="IPR013783">
    <property type="entry name" value="Ig-like_fold"/>
</dbReference>
<dbReference type="SMART" id="SM00635">
    <property type="entry name" value="BID_2"/>
    <property type="match status" value="3"/>
</dbReference>
<evidence type="ECO:0000313" key="6">
    <source>
        <dbReference type="Proteomes" id="UP000298246"/>
    </source>
</evidence>
<dbReference type="OrthoDB" id="2480018at2"/>
<evidence type="ECO:0000256" key="2">
    <source>
        <dbReference type="SAM" id="MobiDB-lite"/>
    </source>
</evidence>
<feature type="domain" description="SLH" evidence="4">
    <location>
        <begin position="1663"/>
        <end position="1726"/>
    </location>
</feature>
<reference evidence="5 6" key="1">
    <citation type="submission" date="2017-03" db="EMBL/GenBank/DDBJ databases">
        <title>Isolation of Levoglucosan Utilizing Bacteria.</title>
        <authorList>
            <person name="Arya A.S."/>
        </authorList>
    </citation>
    <scope>NUCLEOTIDE SEQUENCE [LARGE SCALE GENOMIC DNA]</scope>
    <source>
        <strain evidence="5 6">MEC069</strain>
    </source>
</reference>
<feature type="domain" description="SLH" evidence="4">
    <location>
        <begin position="1727"/>
        <end position="1785"/>
    </location>
</feature>
<dbReference type="CDD" id="cd23669">
    <property type="entry name" value="GH55_SacteLam55A-like"/>
    <property type="match status" value="1"/>
</dbReference>
<dbReference type="InterPro" id="IPR036116">
    <property type="entry name" value="FN3_sf"/>
</dbReference>
<dbReference type="PANTHER" id="PTHR43308">
    <property type="entry name" value="OUTER MEMBRANE PROTEIN ALPHA-RELATED"/>
    <property type="match status" value="1"/>
</dbReference>
<proteinExistence type="predicted"/>
<sequence>MLKKSVSGILAWMLIIGLFAVEPGPVVSASGSGGQASVSTDVYAADATAVSVDLAWADVPGAECFNVYRASGSGGPYVKVNGSAVASSRFTDSGLSANTRYYYKVAALNGGTESAAVEGSALTQPDFGPNVYVFDPSTPAADIQQVSDQLFAQQETNQFGSQRYAMLFKPGTYSTNIRLGFYTQVAGLGMLPDDVTFNGGVAVDANWLPPHNATQNFWRSIENFAEVPTSGNMLWAVSQAASMRRIHVKGGLTLHDQGGWASGGYLADSIVDGTVVPGSQQQWFSRNSQWGSWNGSVWNTTLLGSVNPPAENYPTNAYTVIDRTPVIREKPFLIFDGAAKQYRVFVPDMQTNTNGASWAGGAPAGTLLSLEDFFVAYPSTPVSTINAALSQGKHLMLTPGVYHISQPIQVTNPDTVVLGLGLATLHVDNGNAALQVADVDGVKIAGLLFEAGAVNSPVLLQIGAKGSSASHAANPTSLQDLYFRVGGDALALADVCVEINSNNVIGDHFWVWRADHGTGAGWNSNLTVNGVVVNGNDVTFYGLFVEHFHEYQTVWNGERGKMYFYQTEIPYDVPDQESWMSANGTVNGYASYKVADTVTQHEAYGLGLYSFFRDAEVKLDHAIEIPDVPGVKIHHATTVFLNGYGEITHIANATGTAVKKGTMRTTMTDYVPRTTASIQGVSATTLSGTAPVLPDSVTQTFTDGTSKLAHVVWDAISGSAYAAPGSFSVDGTVDGSPIRAQASVTVVQRPAVTVGAIAVSGAGGAAAIAVKGGTLQMIADVQPANADNRTVNWSVTDLYGLPTDKATISADGLLTAVKDGKVRVVAVAGDYSGVKGEATITISGQITKTRSITVSGAGQASVIAVKSGTLQMSADVKPTDADDPSVTWSVVNTDGSATDKAAISAAGLLTAKKDGDVKVVATANDGSGVTGSRTISIVGQSTILGTGWSWIRESKADWSLDAADGSIMKLRTIEGSWGGSKPSNILLRDPGTTGDIAITTKLKFAASTNFEWAGLIVYTDDGNLISLGRSAVNQIRFSQVKNGTQTDKNYADPTVPGDIYLKIGRVGTVYSGYYSTDGTTWTKVTDTFNITLANTKVGIFTRKLNTAIPQKIGEFSNFTLNGTAIPYWNPVASINVTGDSGATAITTRGGTLQMAAEVLPIAADNKTVVWSVIGGGAATISPSGLLSASGNGTATVVATASDGSGVTGSLTITITGNAAMPSIDTQPADRTVQQGDSSPTLVVAATASDGGALSYQWYSKELAGNSGGTPISGATGASYAAPTNVVGTTYYYAIVTNGSGSDVQSVATSAAKVTVNALIRFESNGGTAVDNQAVAAGGTIAPPVSPTKPGYTFAGWYDDSGLTHAFDFDTVVSDSLQLYAKWASSMNLLADLSADQISIAPAFSASVFDYTVNVDHSVTSLDLLFTKGDSLQTLAVTGATLHNATGNVEAYTASNLSLGSNLITVVLTAENGATNTYTVTINRGLSSNADLSGLTLAGVTLNPAFAAATTAYQAKAVNTVSRTAVTATAADPNATLTVNGLAVTSGQPSGLIALNVGTTKITVVVTAQDGTVKTYSVAVTRAASGQDAGGATPGTPGSGTGSANEPTAPGGPDAPTDPVTTEPVNPGSGSEPQAPAVHPFRSSAVNGEDVVRVVKNAIARAQDVNVSFTDTSGHWGQPDVTKAVKLSIVEGYPDGSFHPDEAVTRAEFATMVYHAFGLEKTTTSAAFGDTATHWASGYISALAAVGILNGYDDGSFRPDATISRAEMVTIFARILNMELMAEGTAGGFADVDNAYWAKDAIQQALAAKLVEGVTATTFAPQQSATRAEAVTLLLRALQSDSSVKELLAGLE</sequence>
<feature type="region of interest" description="Disordered" evidence="2">
    <location>
        <begin position="1583"/>
        <end position="1643"/>
    </location>
</feature>
<evidence type="ECO:0000259" key="4">
    <source>
        <dbReference type="PROSITE" id="PS51272"/>
    </source>
</evidence>
<dbReference type="InterPro" id="IPR011050">
    <property type="entry name" value="Pectin_lyase_fold/virulence"/>
</dbReference>
<dbReference type="InterPro" id="IPR011081">
    <property type="entry name" value="Big_4"/>
</dbReference>
<dbReference type="Pfam" id="PF17851">
    <property type="entry name" value="GH43_C2"/>
    <property type="match status" value="1"/>
</dbReference>
<dbReference type="InterPro" id="IPR051465">
    <property type="entry name" value="Cell_Envelope_Struct_Comp"/>
</dbReference>